<dbReference type="InterPro" id="IPR007050">
    <property type="entry name" value="HTH_bacterioopsin"/>
</dbReference>
<dbReference type="PANTHER" id="PTHR34236">
    <property type="entry name" value="DIMETHYL SULFOXIDE REDUCTASE TRANSCRIPTIONAL ACTIVATOR"/>
    <property type="match status" value="1"/>
</dbReference>
<evidence type="ECO:0000256" key="2">
    <source>
        <dbReference type="ARBA" id="ARBA00023163"/>
    </source>
</evidence>
<dbReference type="SUPFAM" id="SSF56349">
    <property type="entry name" value="DNA breaking-rejoining enzymes"/>
    <property type="match status" value="1"/>
</dbReference>
<sequence length="574" mass="60910">MLADEGCTTGAGVLDAADYERLRRAAETHREDVVLRLCAEVGLLPAEVTRVRLVDVTSHGRHFLLRVREGEGATREAYLPRDVEHALRKYAESAGVAPDDPLVDVSPRRVQMLVAEVAAGAADATGRAAFESVSSRDLRQYFVRDLLVRRRLDPRVVLAVGPYDRPEQLAAHLDPADREAVVAAFERRDGETPRRSAGGEARLRTVATLLREASDALGDPTTADGVRRVACDRVAGTSAYRGAAVVDPASTEGPTAVSGPVGPTVAALSSDERARASVEAAVEERAVRTTAVDGRTSTTDVTVVALPHDETVYGALCLVPTRPVGGVERDLLATYGSRVAAALAGVEHRRLLLADTVTELTLETDDETFLGTTAAALDCSFRLEGLAPVGGGALLHYVTLRGASPDAALERAAGAPDVEDARLVSDRADGASLELVLTDSPAQALVARGGTVRDLTASGGTVRLVGEVASDATVREVVGGVREAYPRTRLVAKHERERSARDAEPFAAGLDGGLTDRQASVLRAAYYAGYFEWPRESTAEELADSVGVSSPTLHNHLRRAQQKLLTAYLDEGED</sequence>
<dbReference type="InterPro" id="IPR036388">
    <property type="entry name" value="WH-like_DNA-bd_sf"/>
</dbReference>
<feature type="domain" description="Bacterioopsin transcriptional activator GAF and HTH associated" evidence="5">
    <location>
        <begin position="355"/>
        <end position="507"/>
    </location>
</feature>
<name>A0ABD5UEX5_9EURY</name>
<feature type="domain" description="HTH bat-type" evidence="4">
    <location>
        <begin position="514"/>
        <end position="565"/>
    </location>
</feature>
<keyword evidence="3" id="KW-0233">DNA recombination</keyword>
<comment type="caution">
    <text evidence="6">The sequence shown here is derived from an EMBL/GenBank/DDBJ whole genome shotgun (WGS) entry which is preliminary data.</text>
</comment>
<dbReference type="GO" id="GO:0006310">
    <property type="term" value="P:DNA recombination"/>
    <property type="evidence" value="ECO:0007669"/>
    <property type="project" value="UniProtKB-KW"/>
</dbReference>
<dbReference type="Gene3D" id="1.10.10.10">
    <property type="entry name" value="Winged helix-like DNA-binding domain superfamily/Winged helix DNA-binding domain"/>
    <property type="match status" value="1"/>
</dbReference>
<keyword evidence="2" id="KW-0804">Transcription</keyword>
<protein>
    <submittedName>
        <fullName evidence="6">Bacterio-opsin activator domain-containing protein</fullName>
    </submittedName>
</protein>
<evidence type="ECO:0000256" key="3">
    <source>
        <dbReference type="ARBA" id="ARBA00023172"/>
    </source>
</evidence>
<evidence type="ECO:0000259" key="5">
    <source>
        <dbReference type="Pfam" id="PF15915"/>
    </source>
</evidence>
<dbReference type="Gene3D" id="1.10.443.10">
    <property type="entry name" value="Intergrase catalytic core"/>
    <property type="match status" value="1"/>
</dbReference>
<accession>A0ABD5UEX5</accession>
<dbReference type="Pfam" id="PF15915">
    <property type="entry name" value="BAT"/>
    <property type="match status" value="1"/>
</dbReference>
<proteinExistence type="predicted"/>
<evidence type="ECO:0000256" key="1">
    <source>
        <dbReference type="ARBA" id="ARBA00023015"/>
    </source>
</evidence>
<evidence type="ECO:0000259" key="4">
    <source>
        <dbReference type="Pfam" id="PF04967"/>
    </source>
</evidence>
<dbReference type="EMBL" id="JBHSXM010000001">
    <property type="protein sequence ID" value="MFC6836746.1"/>
    <property type="molecule type" value="Genomic_DNA"/>
</dbReference>
<dbReference type="PANTHER" id="PTHR34236:SF1">
    <property type="entry name" value="DIMETHYL SULFOXIDE REDUCTASE TRANSCRIPTIONAL ACTIVATOR"/>
    <property type="match status" value="1"/>
</dbReference>
<reference evidence="6 7" key="1">
    <citation type="journal article" date="2019" name="Int. J. Syst. Evol. Microbiol.">
        <title>The Global Catalogue of Microorganisms (GCM) 10K type strain sequencing project: providing services to taxonomists for standard genome sequencing and annotation.</title>
        <authorList>
            <consortium name="The Broad Institute Genomics Platform"/>
            <consortium name="The Broad Institute Genome Sequencing Center for Infectious Disease"/>
            <person name="Wu L."/>
            <person name="Ma J."/>
        </authorList>
    </citation>
    <scope>NUCLEOTIDE SEQUENCE [LARGE SCALE GENOMIC DNA]</scope>
    <source>
        <strain evidence="6 7">PSRA2</strain>
    </source>
</reference>
<evidence type="ECO:0000313" key="6">
    <source>
        <dbReference type="EMBL" id="MFC6836746.1"/>
    </source>
</evidence>
<dbReference type="InterPro" id="IPR013762">
    <property type="entry name" value="Integrase-like_cat_sf"/>
</dbReference>
<evidence type="ECO:0000313" key="7">
    <source>
        <dbReference type="Proteomes" id="UP001596406"/>
    </source>
</evidence>
<keyword evidence="1" id="KW-0805">Transcription regulation</keyword>
<gene>
    <name evidence="6" type="ORF">ACFQHK_09500</name>
</gene>
<dbReference type="Pfam" id="PF04967">
    <property type="entry name" value="HTH_10"/>
    <property type="match status" value="1"/>
</dbReference>
<dbReference type="InterPro" id="IPR011010">
    <property type="entry name" value="DNA_brk_join_enz"/>
</dbReference>
<dbReference type="AlphaFoldDB" id="A0ABD5UEX5"/>
<dbReference type="Proteomes" id="UP001596406">
    <property type="component" value="Unassembled WGS sequence"/>
</dbReference>
<dbReference type="InterPro" id="IPR031803">
    <property type="entry name" value="BAT_GAF/HTH-assoc"/>
</dbReference>
<dbReference type="RefSeq" id="WP_304448425.1">
    <property type="nucleotide sequence ID" value="NZ_JARRAH010000001.1"/>
</dbReference>
<organism evidence="6 7">
    <name type="scientific">Halomarina ordinaria</name>
    <dbReference type="NCBI Taxonomy" id="3033939"/>
    <lineage>
        <taxon>Archaea</taxon>
        <taxon>Methanobacteriati</taxon>
        <taxon>Methanobacteriota</taxon>
        <taxon>Stenosarchaea group</taxon>
        <taxon>Halobacteria</taxon>
        <taxon>Halobacteriales</taxon>
        <taxon>Natronomonadaceae</taxon>
        <taxon>Halomarina</taxon>
    </lineage>
</organism>
<keyword evidence="7" id="KW-1185">Reference proteome</keyword>